<dbReference type="OrthoDB" id="47059at2759"/>
<feature type="domain" description="PA14" evidence="10">
    <location>
        <begin position="398"/>
        <end position="560"/>
    </location>
</feature>
<dbReference type="SUPFAM" id="SSF52279">
    <property type="entry name" value="Beta-D-glucan exohydrolase, C-terminal domain"/>
    <property type="match status" value="1"/>
</dbReference>
<evidence type="ECO:0000256" key="6">
    <source>
        <dbReference type="ARBA" id="ARBA00023180"/>
    </source>
</evidence>
<comment type="caution">
    <text evidence="11">The sequence shown here is derived from an EMBL/GenBank/DDBJ whole genome shotgun (WGS) entry which is preliminary data.</text>
</comment>
<dbReference type="SUPFAM" id="SSF51445">
    <property type="entry name" value="(Trans)glycosidases"/>
    <property type="match status" value="1"/>
</dbReference>
<comment type="similarity">
    <text evidence="3">Belongs to the glycosyl hydrolase 3 family.</text>
</comment>
<evidence type="ECO:0000256" key="7">
    <source>
        <dbReference type="ARBA" id="ARBA00023277"/>
    </source>
</evidence>
<gene>
    <name evidence="11" type="ORF">NW762_009006</name>
</gene>
<evidence type="ECO:0000313" key="11">
    <source>
        <dbReference type="EMBL" id="KAJ4256910.1"/>
    </source>
</evidence>
<name>A0A9W8RWJ6_9HYPO</name>
<dbReference type="Pfam" id="PF00933">
    <property type="entry name" value="Glyco_hydro_3"/>
    <property type="match status" value="1"/>
</dbReference>
<accession>A0A9W8RWJ6</accession>
<evidence type="ECO:0000256" key="3">
    <source>
        <dbReference type="ARBA" id="ARBA00005336"/>
    </source>
</evidence>
<dbReference type="PANTHER" id="PTHR42715:SF10">
    <property type="entry name" value="BETA-GLUCOSIDASE"/>
    <property type="match status" value="1"/>
</dbReference>
<protein>
    <recommendedName>
        <fullName evidence="4">beta-glucosidase</fullName>
        <ecNumber evidence="4">3.2.1.21</ecNumber>
    </recommendedName>
</protein>
<keyword evidence="7" id="KW-0119">Carbohydrate metabolism</keyword>
<dbReference type="InterPro" id="IPR026891">
    <property type="entry name" value="Fn3-like"/>
</dbReference>
<evidence type="ECO:0000256" key="8">
    <source>
        <dbReference type="ARBA" id="ARBA00023295"/>
    </source>
</evidence>
<dbReference type="PRINTS" id="PR00133">
    <property type="entry name" value="GLHYDRLASE3"/>
</dbReference>
<reference evidence="11" key="1">
    <citation type="submission" date="2022-09" db="EMBL/GenBank/DDBJ databases">
        <title>Fusarium specimens isolated from Avocado Roots.</title>
        <authorList>
            <person name="Stajich J."/>
            <person name="Roper C."/>
            <person name="Heimlech-Rivalta G."/>
        </authorList>
    </citation>
    <scope>NUCLEOTIDE SEQUENCE</scope>
    <source>
        <strain evidence="11">CF00136</strain>
    </source>
</reference>
<organism evidence="11 12">
    <name type="scientific">Fusarium torreyae</name>
    <dbReference type="NCBI Taxonomy" id="1237075"/>
    <lineage>
        <taxon>Eukaryota</taxon>
        <taxon>Fungi</taxon>
        <taxon>Dikarya</taxon>
        <taxon>Ascomycota</taxon>
        <taxon>Pezizomycotina</taxon>
        <taxon>Sordariomycetes</taxon>
        <taxon>Hypocreomycetidae</taxon>
        <taxon>Hypocreales</taxon>
        <taxon>Nectriaceae</taxon>
        <taxon>Fusarium</taxon>
    </lineage>
</organism>
<keyword evidence="5" id="KW-0378">Hydrolase</keyword>
<dbReference type="Pfam" id="PF14310">
    <property type="entry name" value="Fn3-like"/>
    <property type="match status" value="1"/>
</dbReference>
<evidence type="ECO:0000256" key="1">
    <source>
        <dbReference type="ARBA" id="ARBA00000448"/>
    </source>
</evidence>
<dbReference type="EMBL" id="JAOQAZ010000018">
    <property type="protein sequence ID" value="KAJ4256910.1"/>
    <property type="molecule type" value="Genomic_DNA"/>
</dbReference>
<keyword evidence="6" id="KW-0325">Glycoprotein</keyword>
<comment type="pathway">
    <text evidence="2">Glycan metabolism; cellulose degradation.</text>
</comment>
<evidence type="ECO:0000259" key="10">
    <source>
        <dbReference type="PROSITE" id="PS51820"/>
    </source>
</evidence>
<dbReference type="PANTHER" id="PTHR42715">
    <property type="entry name" value="BETA-GLUCOSIDASE"/>
    <property type="match status" value="1"/>
</dbReference>
<evidence type="ECO:0000256" key="9">
    <source>
        <dbReference type="ARBA" id="ARBA00023326"/>
    </source>
</evidence>
<dbReference type="InterPro" id="IPR001764">
    <property type="entry name" value="Glyco_hydro_3_N"/>
</dbReference>
<proteinExistence type="inferred from homology"/>
<dbReference type="AlphaFoldDB" id="A0A9W8RWJ6"/>
<dbReference type="InterPro" id="IPR036881">
    <property type="entry name" value="Glyco_hydro_3_C_sf"/>
</dbReference>
<keyword evidence="8" id="KW-0326">Glycosidase</keyword>
<keyword evidence="9" id="KW-0624">Polysaccharide degradation</keyword>
<dbReference type="InterPro" id="IPR050288">
    <property type="entry name" value="Cellulose_deg_GH3"/>
</dbReference>
<evidence type="ECO:0000256" key="4">
    <source>
        <dbReference type="ARBA" id="ARBA00012744"/>
    </source>
</evidence>
<sequence length="802" mass="88643">MGSIDRDCLPTQLSLEDAVSLLSGQDFWHTQQDESLGLGSLKFSDGPNGVRGEDWISGAPSAAIPCATALGASFDTQLALKLAHLLAIECKRKGVHGLLAPTMNIHRYPLCGRNFESFSEDPLLSGQIAAAFVQGLQAEGIATSPKHFLANEAENGRRWSDSVVDERALREIYLEPFRIVVEQANPWCIMTAYNSVNGSFCSESQNLLSILRNEWNYNGAVISDWFGTYSTVEAFKAGLDLEMPGPTKFREKTKVLEAVKRGEIEKHQVTDSAARVIELLRKTGRIGEPGFPPPVKAEEPDYVGDIESRDLVRQAAEASMVLLKNKNMTLPLADPDIKLAVFGQHASEPALFGGGSASIKVPYSSTPWDAIKKTFFNAARGPSVAVNRLVSLPNECGLHLGEITLEWYNGDEPTVDKRFFSQALSDTLYMLVEHAPEGLIDRSDFCTSMNFEFVAPETRSYDVSLSGPGNARCLLNGHVVLEVDRDLNISTEDFLFDRSKLEVSAAEPLRLLAGQKYDFQVVSWSSKHKAQKVNREFFIQGCRLGLSPTRDDDSILIDAEKVANTADTALVIVGSGPEWESEGFDRVSMQLPRRQNDLILRVAEACPGPTIVVVNGGSPIDTSAWIDRVDAVMYAWFPGMEFGNALVRVLSGAVSPCARLPTTFWDRVEHYPAGYVEELMTEDKKIHYREGVFVGYRQALLQSCRPRFAFGCGLTYTTFHYSIRSLTHLKFERSQDLEVNIVLTLQNSGNIASCNTVLLFVEALEPITDRPSVELRAFAKTDYLQSGASQDLQFSLKSRDFS</sequence>
<dbReference type="Gene3D" id="3.20.20.300">
    <property type="entry name" value="Glycoside hydrolase, family 3, N-terminal domain"/>
    <property type="match status" value="1"/>
</dbReference>
<dbReference type="Gene3D" id="2.60.120.260">
    <property type="entry name" value="Galactose-binding domain-like"/>
    <property type="match status" value="1"/>
</dbReference>
<dbReference type="GO" id="GO:0008422">
    <property type="term" value="F:beta-glucosidase activity"/>
    <property type="evidence" value="ECO:0007669"/>
    <property type="project" value="UniProtKB-EC"/>
</dbReference>
<dbReference type="Gene3D" id="3.40.50.1700">
    <property type="entry name" value="Glycoside hydrolase family 3 C-terminal domain"/>
    <property type="match status" value="1"/>
</dbReference>
<comment type="catalytic activity">
    <reaction evidence="1">
        <text>Hydrolysis of terminal, non-reducing beta-D-glucosyl residues with release of beta-D-glucose.</text>
        <dbReference type="EC" id="3.2.1.21"/>
    </reaction>
</comment>
<dbReference type="EC" id="3.2.1.21" evidence="4"/>
<evidence type="ECO:0000256" key="5">
    <source>
        <dbReference type="ARBA" id="ARBA00022801"/>
    </source>
</evidence>
<dbReference type="Gene3D" id="2.60.40.10">
    <property type="entry name" value="Immunoglobulins"/>
    <property type="match status" value="1"/>
</dbReference>
<dbReference type="InterPro" id="IPR013783">
    <property type="entry name" value="Ig-like_fold"/>
</dbReference>
<dbReference type="InterPro" id="IPR036962">
    <property type="entry name" value="Glyco_hydro_3_N_sf"/>
</dbReference>
<dbReference type="InterPro" id="IPR002772">
    <property type="entry name" value="Glyco_hydro_3_C"/>
</dbReference>
<evidence type="ECO:0000313" key="12">
    <source>
        <dbReference type="Proteomes" id="UP001152049"/>
    </source>
</evidence>
<evidence type="ECO:0000256" key="2">
    <source>
        <dbReference type="ARBA" id="ARBA00004987"/>
    </source>
</evidence>
<dbReference type="InterPro" id="IPR017853">
    <property type="entry name" value="GH"/>
</dbReference>
<dbReference type="GO" id="GO:0009251">
    <property type="term" value="P:glucan catabolic process"/>
    <property type="evidence" value="ECO:0007669"/>
    <property type="project" value="TreeGrafter"/>
</dbReference>
<dbReference type="Proteomes" id="UP001152049">
    <property type="component" value="Unassembled WGS sequence"/>
</dbReference>
<dbReference type="InterPro" id="IPR037524">
    <property type="entry name" value="PA14/GLEYA"/>
</dbReference>
<dbReference type="SUPFAM" id="SSF56988">
    <property type="entry name" value="Anthrax protective antigen"/>
    <property type="match status" value="1"/>
</dbReference>
<keyword evidence="12" id="KW-1185">Reference proteome</keyword>
<dbReference type="Pfam" id="PF01915">
    <property type="entry name" value="Glyco_hydro_3_C"/>
    <property type="match status" value="1"/>
</dbReference>
<dbReference type="PROSITE" id="PS51820">
    <property type="entry name" value="PA14"/>
    <property type="match status" value="1"/>
</dbReference>